<feature type="domain" description="Nicotinate phosphoribosyltransferase N-terminal" evidence="11">
    <location>
        <begin position="6"/>
        <end position="129"/>
    </location>
</feature>
<dbReference type="NCBIfam" id="NF009131">
    <property type="entry name" value="PRK12484.1"/>
    <property type="match status" value="1"/>
</dbReference>
<dbReference type="PANTHER" id="PTHR11098">
    <property type="entry name" value="NICOTINATE PHOSPHORIBOSYLTRANSFERASE"/>
    <property type="match status" value="1"/>
</dbReference>
<dbReference type="InterPro" id="IPR040727">
    <property type="entry name" value="NAPRTase_N"/>
</dbReference>
<evidence type="ECO:0000256" key="9">
    <source>
        <dbReference type="RuleBase" id="RU365100"/>
    </source>
</evidence>
<dbReference type="SUPFAM" id="SSF51690">
    <property type="entry name" value="Nicotinate/Quinolinate PRTase C-terminal domain-like"/>
    <property type="match status" value="1"/>
</dbReference>
<reference evidence="13" key="2">
    <citation type="journal article" date="2021" name="PeerJ">
        <title>Extensive microbial diversity within the chicken gut microbiome revealed by metagenomics and culture.</title>
        <authorList>
            <person name="Gilroy R."/>
            <person name="Ravi A."/>
            <person name="Getino M."/>
            <person name="Pursley I."/>
            <person name="Horton D.L."/>
            <person name="Alikhan N.F."/>
            <person name="Baker D."/>
            <person name="Gharbi K."/>
            <person name="Hall N."/>
            <person name="Watson M."/>
            <person name="Adriaenssens E.M."/>
            <person name="Foster-Nyarko E."/>
            <person name="Jarju S."/>
            <person name="Secka A."/>
            <person name="Antonio M."/>
            <person name="Oren A."/>
            <person name="Chaudhuri R.R."/>
            <person name="La Ragione R."/>
            <person name="Hildebrand F."/>
            <person name="Pallen M.J."/>
        </authorList>
    </citation>
    <scope>NUCLEOTIDE SEQUENCE</scope>
    <source>
        <strain evidence="13">14700</strain>
    </source>
</reference>
<dbReference type="Pfam" id="PF17767">
    <property type="entry name" value="NAPRTase_N"/>
    <property type="match status" value="1"/>
</dbReference>
<evidence type="ECO:0000256" key="3">
    <source>
        <dbReference type="ARBA" id="ARBA00013236"/>
    </source>
</evidence>
<keyword evidence="13" id="KW-0328">Glycosyltransferase</keyword>
<comment type="function">
    <text evidence="9">Catalyzes the first step in the biosynthesis of NAD from nicotinic acid, the ATP-dependent synthesis of beta-nicotinate D-ribonucleotide from nicotinate and 5-phospho-D-ribose 1-phosphate.</text>
</comment>
<accession>A0A9D9IB91</accession>
<evidence type="ECO:0000256" key="2">
    <source>
        <dbReference type="ARBA" id="ARBA00010897"/>
    </source>
</evidence>
<organism evidence="13 14">
    <name type="scientific">Candidatus Ornithospirochaeta stercoravium</name>
    <dbReference type="NCBI Taxonomy" id="2840897"/>
    <lineage>
        <taxon>Bacteria</taxon>
        <taxon>Pseudomonadati</taxon>
        <taxon>Spirochaetota</taxon>
        <taxon>Spirochaetia</taxon>
        <taxon>Spirochaetales</taxon>
        <taxon>Spirochaetaceae</taxon>
        <taxon>Spirochaetaceae incertae sedis</taxon>
        <taxon>Candidatus Ornithospirochaeta</taxon>
    </lineage>
</organism>
<dbReference type="InterPro" id="IPR036068">
    <property type="entry name" value="Nicotinate_pribotase-like_C"/>
</dbReference>
<dbReference type="EC" id="6.3.4.21" evidence="3 9"/>
<evidence type="ECO:0000259" key="12">
    <source>
        <dbReference type="Pfam" id="PF17956"/>
    </source>
</evidence>
<evidence type="ECO:0000256" key="8">
    <source>
        <dbReference type="ARBA" id="ARBA00048668"/>
    </source>
</evidence>
<dbReference type="InterPro" id="IPR041525">
    <property type="entry name" value="N/Namide_PRibTrfase"/>
</dbReference>
<keyword evidence="6 9" id="KW-0662">Pyridine nucleotide biosynthesis</keyword>
<sequence>MSKSALLTDFYELTMMQGYYLEKHDSKAVFDMFYRNNPFQGGYTIFTGIEELVDKLEGLSFSSDDIDYLSSLGIFDKSFLEYLRTYRFHGDVYAFEEGTPAFPGEPLIRIESDLMDAQLVETMILNTVNFQTLIATKASRMTLATKGHGSIMEFGLRRAQGEDGAHSASRASFIGGTKSTSNTFAGKKYGIPVAGTMAHSWIMSYPTEEEAFRKFVEIYPDNGILLIDTYDTLGSGIEAAIKIGLEQKAKGKRIGVRIDSGDLSYLTKAIRAKLDEAGLEDATICVSNDLTEEIIRSLVSDGAPIDSWGIGTHLVTGGNQASLNGVYKLSAKEVDGEMVPCLKVSNSYEKTTNPGIKQVYRFFDKEGNALADLIALADETIEKGRNITFYHPFSTADFFVMKKDRYASFTPMLKKMMEDGRRITEHKDLKDTQKESAEKLAAFDKSYKRIINPHIYKVSLSEKLRNLKTELLVKTRTKESEIEEK</sequence>
<dbReference type="PIRSF" id="PIRSF000484">
    <property type="entry name" value="NAPRT"/>
    <property type="match status" value="1"/>
</dbReference>
<evidence type="ECO:0000259" key="11">
    <source>
        <dbReference type="Pfam" id="PF17767"/>
    </source>
</evidence>
<feature type="domain" description="Nicotinate phosphoribosyltransferase C-terminal" evidence="12">
    <location>
        <begin position="357"/>
        <end position="468"/>
    </location>
</feature>
<dbReference type="FunFam" id="3.20.20.70:FF:000076">
    <property type="entry name" value="Nicotinate phosphoribosyltransferase"/>
    <property type="match status" value="1"/>
</dbReference>
<dbReference type="Pfam" id="PF04095">
    <property type="entry name" value="NAPRTase"/>
    <property type="match status" value="1"/>
</dbReference>
<dbReference type="InterPro" id="IPR041619">
    <property type="entry name" value="NAPRTase_C"/>
</dbReference>
<comment type="caution">
    <text evidence="13">The sequence shown here is derived from an EMBL/GenBank/DDBJ whole genome shotgun (WGS) entry which is preliminary data.</text>
</comment>
<dbReference type="InterPro" id="IPR006405">
    <property type="entry name" value="Nic_PRibTrfase_pncB"/>
</dbReference>
<name>A0A9D9IB91_9SPIO</name>
<comment type="PTM">
    <text evidence="9">Transiently phosphorylated on a His residue during the reaction cycle. Phosphorylation strongly increases the affinity for substrates and increases the rate of nicotinate D-ribonucleotide production. Dephosphorylation regenerates the low-affinity form of the enzyme, leading to product release.</text>
</comment>
<dbReference type="PANTHER" id="PTHR11098:SF1">
    <property type="entry name" value="NICOTINATE PHOSPHORIBOSYLTRANSFERASE"/>
    <property type="match status" value="1"/>
</dbReference>
<dbReference type="EMBL" id="JADIMF010000101">
    <property type="protein sequence ID" value="MBO8469417.1"/>
    <property type="molecule type" value="Genomic_DNA"/>
</dbReference>
<reference evidence="13" key="1">
    <citation type="submission" date="2020-10" db="EMBL/GenBank/DDBJ databases">
        <authorList>
            <person name="Gilroy R."/>
        </authorList>
    </citation>
    <scope>NUCLEOTIDE SEQUENCE</scope>
    <source>
        <strain evidence="13">14700</strain>
    </source>
</reference>
<dbReference type="GO" id="GO:0004516">
    <property type="term" value="F:nicotinate phosphoribosyltransferase activity"/>
    <property type="evidence" value="ECO:0007669"/>
    <property type="project" value="UniProtKB-UniRule"/>
</dbReference>
<evidence type="ECO:0000256" key="5">
    <source>
        <dbReference type="ARBA" id="ARBA00022598"/>
    </source>
</evidence>
<dbReference type="GO" id="GO:0034355">
    <property type="term" value="P:NAD+ biosynthetic process via the salvage pathway"/>
    <property type="evidence" value="ECO:0007669"/>
    <property type="project" value="TreeGrafter"/>
</dbReference>
<dbReference type="Pfam" id="PF17956">
    <property type="entry name" value="NAPRTase_C"/>
    <property type="match status" value="1"/>
</dbReference>
<keyword evidence="4" id="KW-0597">Phosphoprotein</keyword>
<comment type="similarity">
    <text evidence="2 9">Belongs to the NAPRTase family.</text>
</comment>
<dbReference type="GO" id="GO:0005829">
    <property type="term" value="C:cytosol"/>
    <property type="evidence" value="ECO:0007669"/>
    <property type="project" value="TreeGrafter"/>
</dbReference>
<evidence type="ECO:0000259" key="10">
    <source>
        <dbReference type="Pfam" id="PF04095"/>
    </source>
</evidence>
<protein>
    <recommendedName>
        <fullName evidence="3 9">Nicotinate phosphoribosyltransferase</fullName>
        <ecNumber evidence="3 9">6.3.4.21</ecNumber>
    </recommendedName>
</protein>
<evidence type="ECO:0000256" key="4">
    <source>
        <dbReference type="ARBA" id="ARBA00022553"/>
    </source>
</evidence>
<comment type="pathway">
    <text evidence="1 9">Cofactor biosynthesis; NAD(+) biosynthesis; nicotinate D-ribonucleotide from nicotinate: step 1/1.</text>
</comment>
<dbReference type="Proteomes" id="UP000810292">
    <property type="component" value="Unassembled WGS sequence"/>
</dbReference>
<dbReference type="CDD" id="cd01570">
    <property type="entry name" value="NAPRTase_A"/>
    <property type="match status" value="1"/>
</dbReference>
<dbReference type="Gene3D" id="3.20.20.70">
    <property type="entry name" value="Aldolase class I"/>
    <property type="match status" value="1"/>
</dbReference>
<dbReference type="SUPFAM" id="SSF54675">
    <property type="entry name" value="Nicotinate/Quinolinate PRTase N-terminal domain-like"/>
    <property type="match status" value="1"/>
</dbReference>
<dbReference type="AlphaFoldDB" id="A0A9D9IB91"/>
<evidence type="ECO:0000256" key="1">
    <source>
        <dbReference type="ARBA" id="ARBA00004952"/>
    </source>
</evidence>
<dbReference type="NCBIfam" id="TIGR01513">
    <property type="entry name" value="NAPRTase_put"/>
    <property type="match status" value="1"/>
</dbReference>
<dbReference type="InterPro" id="IPR007229">
    <property type="entry name" value="Nic_PRibTrfase-Fam"/>
</dbReference>
<evidence type="ECO:0000313" key="14">
    <source>
        <dbReference type="Proteomes" id="UP000810292"/>
    </source>
</evidence>
<evidence type="ECO:0000256" key="6">
    <source>
        <dbReference type="ARBA" id="ARBA00022642"/>
    </source>
</evidence>
<comment type="catalytic activity">
    <reaction evidence="8 9">
        <text>5-phospho-alpha-D-ribose 1-diphosphate + nicotinate + ATP + H2O = nicotinate beta-D-ribonucleotide + ADP + phosphate + diphosphate</text>
        <dbReference type="Rhea" id="RHEA:36163"/>
        <dbReference type="ChEBI" id="CHEBI:15377"/>
        <dbReference type="ChEBI" id="CHEBI:30616"/>
        <dbReference type="ChEBI" id="CHEBI:32544"/>
        <dbReference type="ChEBI" id="CHEBI:33019"/>
        <dbReference type="ChEBI" id="CHEBI:43474"/>
        <dbReference type="ChEBI" id="CHEBI:57502"/>
        <dbReference type="ChEBI" id="CHEBI:58017"/>
        <dbReference type="ChEBI" id="CHEBI:456216"/>
        <dbReference type="EC" id="6.3.4.21"/>
    </reaction>
</comment>
<feature type="domain" description="Nicotinate/nicotinamide phosphoribosyltransferase" evidence="10">
    <location>
        <begin position="151"/>
        <end position="343"/>
    </location>
</feature>
<evidence type="ECO:0000256" key="7">
    <source>
        <dbReference type="ARBA" id="ARBA00022679"/>
    </source>
</evidence>
<evidence type="ECO:0000313" key="13">
    <source>
        <dbReference type="EMBL" id="MBO8469417.1"/>
    </source>
</evidence>
<dbReference type="Gene3D" id="3.20.140.10">
    <property type="entry name" value="nicotinate phosphoribosyltransferase"/>
    <property type="match status" value="1"/>
</dbReference>
<dbReference type="GO" id="GO:0047280">
    <property type="term" value="F:nicotinamide phosphoribosyltransferase activity"/>
    <property type="evidence" value="ECO:0007669"/>
    <property type="project" value="UniProtKB-ARBA"/>
</dbReference>
<keyword evidence="7 9" id="KW-0808">Transferase</keyword>
<dbReference type="InterPro" id="IPR013785">
    <property type="entry name" value="Aldolase_TIM"/>
</dbReference>
<dbReference type="NCBIfam" id="NF006695">
    <property type="entry name" value="PRK09243.1-2"/>
    <property type="match status" value="1"/>
</dbReference>
<keyword evidence="5 9" id="KW-0436">Ligase</keyword>
<gene>
    <name evidence="13" type="ORF">IAA72_06505</name>
</gene>
<proteinExistence type="inferred from homology"/>